<keyword evidence="7" id="KW-0791">Threonine biosynthesis</keyword>
<comment type="pathway">
    <text evidence="1">Amino-acid biosynthesis; L-threonine biosynthesis; L-threonine from L-aspartate: step 3/5.</text>
</comment>
<keyword evidence="11" id="KW-0521">NADP</keyword>
<feature type="domain" description="Aspartate/homoserine dehydrogenase NAD-binding" evidence="13">
    <location>
        <begin position="7"/>
        <end position="130"/>
    </location>
</feature>
<evidence type="ECO:0000256" key="4">
    <source>
        <dbReference type="ARBA" id="ARBA00013213"/>
    </source>
</evidence>
<evidence type="ECO:0000256" key="3">
    <source>
        <dbReference type="ARBA" id="ARBA00006753"/>
    </source>
</evidence>
<dbReference type="RefSeq" id="WP_211530946.1">
    <property type="nucleotide sequence ID" value="NZ_JWHL01000010.1"/>
</dbReference>
<dbReference type="NCBIfam" id="NF004912">
    <property type="entry name" value="PRK06270.1"/>
    <property type="match status" value="1"/>
</dbReference>
<dbReference type="InterPro" id="IPR019811">
    <property type="entry name" value="HDH_CS"/>
</dbReference>
<dbReference type="GO" id="GO:0050661">
    <property type="term" value="F:NADP binding"/>
    <property type="evidence" value="ECO:0007669"/>
    <property type="project" value="InterPro"/>
</dbReference>
<dbReference type="GO" id="GO:0009088">
    <property type="term" value="P:threonine biosynthetic process"/>
    <property type="evidence" value="ECO:0007669"/>
    <property type="project" value="UniProtKB-UniPathway"/>
</dbReference>
<dbReference type="NCBIfam" id="NF004976">
    <property type="entry name" value="PRK06349.1"/>
    <property type="match status" value="1"/>
</dbReference>
<evidence type="ECO:0000256" key="1">
    <source>
        <dbReference type="ARBA" id="ARBA00005056"/>
    </source>
</evidence>
<evidence type="ECO:0000313" key="14">
    <source>
        <dbReference type="EMBL" id="MBR1369251.1"/>
    </source>
</evidence>
<comment type="pathway">
    <text evidence="2">Amino-acid biosynthesis; L-methionine biosynthesis via de novo pathway; L-homoserine from L-aspartate: step 3/3.</text>
</comment>
<dbReference type="Proteomes" id="UP000730161">
    <property type="component" value="Unassembled WGS sequence"/>
</dbReference>
<evidence type="ECO:0000256" key="9">
    <source>
        <dbReference type="ARBA" id="ARBA00023167"/>
    </source>
</evidence>
<dbReference type="Gene3D" id="3.40.50.720">
    <property type="entry name" value="NAD(P)-binding Rossmann-like Domain"/>
    <property type="match status" value="1"/>
</dbReference>
<evidence type="ECO:0000259" key="12">
    <source>
        <dbReference type="Pfam" id="PF00742"/>
    </source>
</evidence>
<dbReference type="Pfam" id="PF00742">
    <property type="entry name" value="Homoserine_dh"/>
    <property type="match status" value="1"/>
</dbReference>
<feature type="binding site" evidence="11">
    <location>
        <position position="196"/>
    </location>
    <ligand>
        <name>L-homoserine</name>
        <dbReference type="ChEBI" id="CHEBI:57476"/>
    </ligand>
</feature>
<dbReference type="EC" id="1.1.1.3" evidence="4"/>
<dbReference type="EMBL" id="JWHL01000010">
    <property type="protein sequence ID" value="MBR1369251.1"/>
    <property type="molecule type" value="Genomic_DNA"/>
</dbReference>
<dbReference type="UniPathway" id="UPA00050">
    <property type="reaction ID" value="UER00063"/>
</dbReference>
<dbReference type="GO" id="GO:0009086">
    <property type="term" value="P:methionine biosynthetic process"/>
    <property type="evidence" value="ECO:0007669"/>
    <property type="project" value="UniProtKB-KW"/>
</dbReference>
<evidence type="ECO:0000256" key="8">
    <source>
        <dbReference type="ARBA" id="ARBA00023002"/>
    </source>
</evidence>
<dbReference type="InterPro" id="IPR036291">
    <property type="entry name" value="NAD(P)-bd_dom_sf"/>
</dbReference>
<dbReference type="InterPro" id="IPR022697">
    <property type="entry name" value="HDH_short"/>
</dbReference>
<evidence type="ECO:0000256" key="5">
    <source>
        <dbReference type="ARBA" id="ARBA00013376"/>
    </source>
</evidence>
<evidence type="ECO:0000256" key="10">
    <source>
        <dbReference type="PIRSR" id="PIRSR036497-1"/>
    </source>
</evidence>
<dbReference type="GO" id="GO:0004412">
    <property type="term" value="F:homoserine dehydrogenase activity"/>
    <property type="evidence" value="ECO:0007669"/>
    <property type="project" value="UniProtKB-EC"/>
</dbReference>
<accession>A0A8J8B509</accession>
<keyword evidence="9" id="KW-0486">Methionine biosynthesis</keyword>
<comment type="caution">
    <text evidence="14">The sequence shown here is derived from an EMBL/GenBank/DDBJ whole genome shotgun (WGS) entry which is preliminary data.</text>
</comment>
<feature type="binding site" evidence="11">
    <location>
        <begin position="7"/>
        <end position="12"/>
    </location>
    <ligand>
        <name>NADP(+)</name>
        <dbReference type="ChEBI" id="CHEBI:58349"/>
    </ligand>
</feature>
<dbReference type="Gene3D" id="3.30.360.10">
    <property type="entry name" value="Dihydrodipicolinate Reductase, domain 2"/>
    <property type="match status" value="1"/>
</dbReference>
<evidence type="ECO:0000256" key="6">
    <source>
        <dbReference type="ARBA" id="ARBA00022605"/>
    </source>
</evidence>
<evidence type="ECO:0000259" key="13">
    <source>
        <dbReference type="Pfam" id="PF03447"/>
    </source>
</evidence>
<protein>
    <recommendedName>
        <fullName evidence="5">Homoserine dehydrogenase</fullName>
        <ecNumber evidence="4">1.1.1.3</ecNumber>
    </recommendedName>
</protein>
<dbReference type="InterPro" id="IPR001342">
    <property type="entry name" value="HDH_cat"/>
</dbReference>
<evidence type="ECO:0000256" key="7">
    <source>
        <dbReference type="ARBA" id="ARBA00022697"/>
    </source>
</evidence>
<dbReference type="PIRSF" id="PIRSF036497">
    <property type="entry name" value="HDH_short"/>
    <property type="match status" value="1"/>
</dbReference>
<dbReference type="OrthoDB" id="4488at2157"/>
<dbReference type="PANTHER" id="PTHR43331">
    <property type="entry name" value="HOMOSERINE DEHYDROGENASE"/>
    <property type="match status" value="1"/>
</dbReference>
<gene>
    <name evidence="14" type="ORF">RJ53_06975</name>
</gene>
<evidence type="ECO:0000313" key="15">
    <source>
        <dbReference type="Proteomes" id="UP000730161"/>
    </source>
</evidence>
<comment type="similarity">
    <text evidence="3">Belongs to the homoserine dehydrogenase family.</text>
</comment>
<reference evidence="14" key="1">
    <citation type="submission" date="2014-12" db="EMBL/GenBank/DDBJ databases">
        <authorList>
            <person name="Huang H.-H."/>
            <person name="Chen S.-C."/>
            <person name="Lai M.-C."/>
        </authorList>
    </citation>
    <scope>NUCLEOTIDE SEQUENCE</scope>
    <source>
        <strain evidence="14">K1F9705b</strain>
    </source>
</reference>
<dbReference type="SUPFAM" id="SSF51735">
    <property type="entry name" value="NAD(P)-binding Rossmann-fold domains"/>
    <property type="match status" value="1"/>
</dbReference>
<dbReference type="SUPFAM" id="SSF55347">
    <property type="entry name" value="Glyceraldehyde-3-phosphate dehydrogenase-like, C-terminal domain"/>
    <property type="match status" value="1"/>
</dbReference>
<dbReference type="InterPro" id="IPR005106">
    <property type="entry name" value="Asp/hSer_DH_NAD-bd"/>
</dbReference>
<keyword evidence="6" id="KW-0028">Amino-acid biosynthesis</keyword>
<evidence type="ECO:0000256" key="2">
    <source>
        <dbReference type="ARBA" id="ARBA00005062"/>
    </source>
</evidence>
<feature type="active site" description="Proton donor" evidence="10">
    <location>
        <position position="211"/>
    </location>
</feature>
<dbReference type="UniPathway" id="UPA00051">
    <property type="reaction ID" value="UER00465"/>
</dbReference>
<keyword evidence="15" id="KW-1185">Reference proteome</keyword>
<dbReference type="PANTHER" id="PTHR43331:SF1">
    <property type="entry name" value="HOMOSERINE DEHYDROGENASE"/>
    <property type="match status" value="1"/>
</dbReference>
<organism evidence="14 15">
    <name type="scientific">Methanocalculus chunghsingensis</name>
    <dbReference type="NCBI Taxonomy" id="156457"/>
    <lineage>
        <taxon>Archaea</taxon>
        <taxon>Methanobacteriati</taxon>
        <taxon>Methanobacteriota</taxon>
        <taxon>Stenosarchaea group</taxon>
        <taxon>Methanomicrobia</taxon>
        <taxon>Methanomicrobiales</taxon>
        <taxon>Methanocalculaceae</taxon>
        <taxon>Methanocalculus</taxon>
    </lineage>
</organism>
<feature type="binding site" evidence="11">
    <location>
        <position position="111"/>
    </location>
    <ligand>
        <name>NADPH</name>
        <dbReference type="ChEBI" id="CHEBI:57783"/>
    </ligand>
</feature>
<dbReference type="Pfam" id="PF03447">
    <property type="entry name" value="NAD_binding_3"/>
    <property type="match status" value="1"/>
</dbReference>
<feature type="domain" description="Homoserine dehydrogenase catalytic" evidence="12">
    <location>
        <begin position="143"/>
        <end position="318"/>
    </location>
</feature>
<evidence type="ECO:0000256" key="11">
    <source>
        <dbReference type="PIRSR" id="PIRSR036497-2"/>
    </source>
</evidence>
<keyword evidence="8 14" id="KW-0560">Oxidoreductase</keyword>
<dbReference type="AlphaFoldDB" id="A0A8J8B509"/>
<sequence length="328" mass="34182">MRVAIIGFGAVGQGVAAVLADPVHGFTLTGVADSRSAIMNGDGLNPEEILAKKKETGLCGIEGKSAADILASGVFDILVEASPTNANGGEPATSLIRSTLRSGRHVVTSNKGPIASAYHELKAIADEQKVGLGYEATVAGAVPVINGIRHGLAGNTIRSLYGILNGTCNYILTRMRDEGLTYQQALQEARDLGYAEADPTYDVKGIDAAIKLVILANTLLGMNVTLSDVDISGIDLVTVEALNLAEDEGSTVRLIGEIIPERKIIRVSPRVLALDHPLVVDGTLNAIQVCTDMAGHVTFIGRGAGAQPTASAILADLISIRDYYGGRS</sequence>
<dbReference type="PROSITE" id="PS01042">
    <property type="entry name" value="HOMOSER_DHGENASE"/>
    <property type="match status" value="1"/>
</dbReference>
<dbReference type="FunFam" id="3.30.360.10:FF:000005">
    <property type="entry name" value="Homoserine dehydrogenase"/>
    <property type="match status" value="1"/>
</dbReference>
<name>A0A8J8B509_9EURY</name>
<proteinExistence type="inferred from homology"/>